<evidence type="ECO:0000256" key="1">
    <source>
        <dbReference type="SAM" id="MobiDB-lite"/>
    </source>
</evidence>
<reference evidence="2 3" key="1">
    <citation type="journal article" date="2019" name="Nat. Ecol. Evol.">
        <title>Megaphylogeny resolves global patterns of mushroom evolution.</title>
        <authorList>
            <person name="Varga T."/>
            <person name="Krizsan K."/>
            <person name="Foldi C."/>
            <person name="Dima B."/>
            <person name="Sanchez-Garcia M."/>
            <person name="Sanchez-Ramirez S."/>
            <person name="Szollosi G.J."/>
            <person name="Szarkandi J.G."/>
            <person name="Papp V."/>
            <person name="Albert L."/>
            <person name="Andreopoulos W."/>
            <person name="Angelini C."/>
            <person name="Antonin V."/>
            <person name="Barry K.W."/>
            <person name="Bougher N.L."/>
            <person name="Buchanan P."/>
            <person name="Buyck B."/>
            <person name="Bense V."/>
            <person name="Catcheside P."/>
            <person name="Chovatia M."/>
            <person name="Cooper J."/>
            <person name="Damon W."/>
            <person name="Desjardin D."/>
            <person name="Finy P."/>
            <person name="Geml J."/>
            <person name="Haridas S."/>
            <person name="Hughes K."/>
            <person name="Justo A."/>
            <person name="Karasinski D."/>
            <person name="Kautmanova I."/>
            <person name="Kiss B."/>
            <person name="Kocsube S."/>
            <person name="Kotiranta H."/>
            <person name="LaButti K.M."/>
            <person name="Lechner B.E."/>
            <person name="Liimatainen K."/>
            <person name="Lipzen A."/>
            <person name="Lukacs Z."/>
            <person name="Mihaltcheva S."/>
            <person name="Morgado L.N."/>
            <person name="Niskanen T."/>
            <person name="Noordeloos M.E."/>
            <person name="Ohm R.A."/>
            <person name="Ortiz-Santana B."/>
            <person name="Ovrebo C."/>
            <person name="Racz N."/>
            <person name="Riley R."/>
            <person name="Savchenko A."/>
            <person name="Shiryaev A."/>
            <person name="Soop K."/>
            <person name="Spirin V."/>
            <person name="Szebenyi C."/>
            <person name="Tomsovsky M."/>
            <person name="Tulloss R.E."/>
            <person name="Uehling J."/>
            <person name="Grigoriev I.V."/>
            <person name="Vagvolgyi C."/>
            <person name="Papp T."/>
            <person name="Martin F.M."/>
            <person name="Miettinen O."/>
            <person name="Hibbett D.S."/>
            <person name="Nagy L.G."/>
        </authorList>
    </citation>
    <scope>NUCLEOTIDE SEQUENCE [LARGE SCALE GENOMIC DNA]</scope>
    <source>
        <strain evidence="2 3">CBS 166.37</strain>
    </source>
</reference>
<dbReference type="Proteomes" id="UP000308652">
    <property type="component" value="Unassembled WGS sequence"/>
</dbReference>
<proteinExistence type="predicted"/>
<feature type="compositionally biased region" description="Basic and acidic residues" evidence="1">
    <location>
        <begin position="389"/>
        <end position="398"/>
    </location>
</feature>
<feature type="compositionally biased region" description="Basic and acidic residues" evidence="1">
    <location>
        <begin position="1"/>
        <end position="11"/>
    </location>
</feature>
<feature type="compositionally biased region" description="Low complexity" evidence="1">
    <location>
        <begin position="408"/>
        <end position="428"/>
    </location>
</feature>
<dbReference type="STRING" id="68775.A0A5C3LIB9"/>
<dbReference type="EMBL" id="ML213724">
    <property type="protein sequence ID" value="TFK31636.1"/>
    <property type="molecule type" value="Genomic_DNA"/>
</dbReference>
<feature type="compositionally biased region" description="Basic and acidic residues" evidence="1">
    <location>
        <begin position="432"/>
        <end position="465"/>
    </location>
</feature>
<evidence type="ECO:0000313" key="3">
    <source>
        <dbReference type="Proteomes" id="UP000308652"/>
    </source>
</evidence>
<organism evidence="2 3">
    <name type="scientific">Crucibulum laeve</name>
    <dbReference type="NCBI Taxonomy" id="68775"/>
    <lineage>
        <taxon>Eukaryota</taxon>
        <taxon>Fungi</taxon>
        <taxon>Dikarya</taxon>
        <taxon>Basidiomycota</taxon>
        <taxon>Agaricomycotina</taxon>
        <taxon>Agaricomycetes</taxon>
        <taxon>Agaricomycetidae</taxon>
        <taxon>Agaricales</taxon>
        <taxon>Agaricineae</taxon>
        <taxon>Nidulariaceae</taxon>
        <taxon>Crucibulum</taxon>
    </lineage>
</organism>
<accession>A0A5C3LIB9</accession>
<dbReference type="AlphaFoldDB" id="A0A5C3LIB9"/>
<feature type="region of interest" description="Disordered" evidence="1">
    <location>
        <begin position="350"/>
        <end position="542"/>
    </location>
</feature>
<protein>
    <submittedName>
        <fullName evidence="2">Uncharacterized protein</fullName>
    </submittedName>
</protein>
<feature type="compositionally biased region" description="Acidic residues" evidence="1">
    <location>
        <begin position="12"/>
        <end position="26"/>
    </location>
</feature>
<dbReference type="OrthoDB" id="2686083at2759"/>
<feature type="compositionally biased region" description="Pro residues" evidence="1">
    <location>
        <begin position="372"/>
        <end position="381"/>
    </location>
</feature>
<gene>
    <name evidence="2" type="ORF">BDQ12DRAFT_693817</name>
</gene>
<name>A0A5C3LIB9_9AGAR</name>
<feature type="region of interest" description="Disordered" evidence="1">
    <location>
        <begin position="1"/>
        <end position="30"/>
    </location>
</feature>
<keyword evidence="3" id="KW-1185">Reference proteome</keyword>
<sequence>MHPVRIERDSWNWDDIEAGSEEEEDPWAQQDREIDMDLIRFEQEEQDEVEEDPFRDPEETVEVREPLYIDGVEEVEEEVDSRAIAEAQQAAVLELVQELATASLPGVEAVLLVLPDAEDVGEDTASPSPRYLEMGAEVEVNEMDAEEQGEEDEESHSVDFDQTLVEIVPLPLEEKDKPLFSDNPIVEQPIPVQPPALDSKHVSLDPVLTTAIPDAMEVDTKRTLVEPSSTSSDVIVQRSEILENGVLTTIGSQGAQTWLDDTPSKSTVDFLSPSAVAEQSSITTIHDFNETYDDPPTPTLPSLPPLTIPLITISSAGYLDDGQYPDPDFLPLPENLSALLGNVDQSYSSDKWEMKEPWDESVIPKEPLSQMPTPPASPPMMPRSIPGSPRREKERGDRPAWSVRASDAPALGLSATSSAAASPVSPTLRAHSRLEDKEKEKGKEKEEEKKALDEPPEEERTHSIVEETQEPTQAEKISKEETKSVVPVSLPGAFPEPANLLPNPITPPPTTTSPTTTASNSDQVQASKATAVAAQLSARQRTPRSPIDIALAMQLRPGLGLGADPAWMVRFLMSMWGWFAIMISGSNEFR</sequence>
<evidence type="ECO:0000313" key="2">
    <source>
        <dbReference type="EMBL" id="TFK31636.1"/>
    </source>
</evidence>